<dbReference type="EMBL" id="OY731402">
    <property type="protein sequence ID" value="CAJ1958567.1"/>
    <property type="molecule type" value="Genomic_DNA"/>
</dbReference>
<protein>
    <submittedName>
        <fullName evidence="4">Uncharacterized protein</fullName>
    </submittedName>
</protein>
<dbReference type="PANTHER" id="PTHR48048">
    <property type="entry name" value="GLYCOSYLTRANSFERASE"/>
    <property type="match status" value="1"/>
</dbReference>
<name>A0AA86VMH3_9FABA</name>
<dbReference type="Gramene" id="rna-AYBTSS11_LOCUS17809">
    <property type="protein sequence ID" value="CAJ1958567.1"/>
    <property type="gene ID" value="gene-AYBTSS11_LOCUS17809"/>
</dbReference>
<evidence type="ECO:0000313" key="4">
    <source>
        <dbReference type="EMBL" id="CAJ1958567.1"/>
    </source>
</evidence>
<evidence type="ECO:0000256" key="1">
    <source>
        <dbReference type="ARBA" id="ARBA00009995"/>
    </source>
</evidence>
<accession>A0AA86VMH3</accession>
<proteinExistence type="inferred from homology"/>
<keyword evidence="5" id="KW-1185">Reference proteome</keyword>
<dbReference type="Gene3D" id="3.40.50.2000">
    <property type="entry name" value="Glycogen Phosphorylase B"/>
    <property type="match status" value="1"/>
</dbReference>
<sequence>MKQETIVLYPVLGRGHIVSMVELAMMLLQSTHNYSIIILLTNGFLDHHTINAYIHRISSSHPSISFLRLPHTPLPTFATTVSFTAKVTNFMKSNTHNVATTLSQISKATTVKALIIDFFCSSAMEPASSMGIPVYYFFTSGAAVLALFSYFPKLHQERSVSFKDMVGVELSVPGNASLKAVKLPEPMLERDDPAYWDVLDFCTRLAKARGILVNSFSELEPAAVQAVAHGACFPNVKLAPSVYCIGPLIAEPQESGTYDKLSCVFYY</sequence>
<dbReference type="AlphaFoldDB" id="A0AA86VMH3"/>
<comment type="similarity">
    <text evidence="1">Belongs to the UDP-glycosyltransferase family.</text>
</comment>
<keyword evidence="3" id="KW-0812">Transmembrane</keyword>
<gene>
    <name evidence="4" type="ORF">AYBTSS11_LOCUS17809</name>
</gene>
<organism evidence="4 5">
    <name type="scientific">Sphenostylis stenocarpa</name>
    <dbReference type="NCBI Taxonomy" id="92480"/>
    <lineage>
        <taxon>Eukaryota</taxon>
        <taxon>Viridiplantae</taxon>
        <taxon>Streptophyta</taxon>
        <taxon>Embryophyta</taxon>
        <taxon>Tracheophyta</taxon>
        <taxon>Spermatophyta</taxon>
        <taxon>Magnoliopsida</taxon>
        <taxon>eudicotyledons</taxon>
        <taxon>Gunneridae</taxon>
        <taxon>Pentapetalae</taxon>
        <taxon>rosids</taxon>
        <taxon>fabids</taxon>
        <taxon>Fabales</taxon>
        <taxon>Fabaceae</taxon>
        <taxon>Papilionoideae</taxon>
        <taxon>50 kb inversion clade</taxon>
        <taxon>NPAAA clade</taxon>
        <taxon>indigoferoid/millettioid clade</taxon>
        <taxon>Phaseoleae</taxon>
        <taxon>Sphenostylis</taxon>
    </lineage>
</organism>
<keyword evidence="3" id="KW-0472">Membrane</keyword>
<keyword evidence="2" id="KW-0328">Glycosyltransferase</keyword>
<dbReference type="SUPFAM" id="SSF53756">
    <property type="entry name" value="UDP-Glycosyltransferase/glycogen phosphorylase"/>
    <property type="match status" value="1"/>
</dbReference>
<dbReference type="Proteomes" id="UP001189624">
    <property type="component" value="Chromosome 5"/>
</dbReference>
<feature type="transmembrane region" description="Helical" evidence="3">
    <location>
        <begin position="134"/>
        <end position="151"/>
    </location>
</feature>
<dbReference type="InterPro" id="IPR050481">
    <property type="entry name" value="UDP-glycosyltransf_plant"/>
</dbReference>
<evidence type="ECO:0000256" key="3">
    <source>
        <dbReference type="SAM" id="Phobius"/>
    </source>
</evidence>
<keyword evidence="2" id="KW-0808">Transferase</keyword>
<dbReference type="PANTHER" id="PTHR48048:SF30">
    <property type="entry name" value="GLYCOSYLTRANSFERASE"/>
    <property type="match status" value="1"/>
</dbReference>
<keyword evidence="3" id="KW-1133">Transmembrane helix</keyword>
<evidence type="ECO:0000256" key="2">
    <source>
        <dbReference type="ARBA" id="ARBA00022676"/>
    </source>
</evidence>
<evidence type="ECO:0000313" key="5">
    <source>
        <dbReference type="Proteomes" id="UP001189624"/>
    </source>
</evidence>
<reference evidence="4" key="1">
    <citation type="submission" date="2023-10" db="EMBL/GenBank/DDBJ databases">
        <authorList>
            <person name="Domelevo Entfellner J.-B."/>
        </authorList>
    </citation>
    <scope>NUCLEOTIDE SEQUENCE</scope>
</reference>
<dbReference type="GO" id="GO:0035251">
    <property type="term" value="F:UDP-glucosyltransferase activity"/>
    <property type="evidence" value="ECO:0007669"/>
    <property type="project" value="InterPro"/>
</dbReference>